<comment type="caution">
    <text evidence="2">The sequence shown here is derived from an EMBL/GenBank/DDBJ whole genome shotgun (WGS) entry which is preliminary data.</text>
</comment>
<protein>
    <submittedName>
        <fullName evidence="2">Uncharacterized protein</fullName>
    </submittedName>
</protein>
<name>A0A5B7EQC9_PORTR</name>
<evidence type="ECO:0000256" key="1">
    <source>
        <dbReference type="SAM" id="MobiDB-lite"/>
    </source>
</evidence>
<keyword evidence="3" id="KW-1185">Reference proteome</keyword>
<evidence type="ECO:0000313" key="2">
    <source>
        <dbReference type="EMBL" id="MPC36771.1"/>
    </source>
</evidence>
<proteinExistence type="predicted"/>
<sequence>MACDVIVSHVYRCTQRTIHPLSRKAAARLTDNSGRSKIKVSPRRCYPAAHWILGASIANGGGGHKKRKKEHTCASLSSLHLASTSSHQHLSILQTPPPDLHHHQALLK</sequence>
<reference evidence="2 3" key="1">
    <citation type="submission" date="2019-05" db="EMBL/GenBank/DDBJ databases">
        <title>Another draft genome of Portunus trituberculatus and its Hox gene families provides insights of decapod evolution.</title>
        <authorList>
            <person name="Jeong J.-H."/>
            <person name="Song I."/>
            <person name="Kim S."/>
            <person name="Choi T."/>
            <person name="Kim D."/>
            <person name="Ryu S."/>
            <person name="Kim W."/>
        </authorList>
    </citation>
    <scope>NUCLEOTIDE SEQUENCE [LARGE SCALE GENOMIC DNA]</scope>
    <source>
        <tissue evidence="2">Muscle</tissue>
    </source>
</reference>
<evidence type="ECO:0000313" key="3">
    <source>
        <dbReference type="Proteomes" id="UP000324222"/>
    </source>
</evidence>
<accession>A0A5B7EQC9</accession>
<dbReference type="Proteomes" id="UP000324222">
    <property type="component" value="Unassembled WGS sequence"/>
</dbReference>
<dbReference type="EMBL" id="VSRR010003604">
    <property type="protein sequence ID" value="MPC36771.1"/>
    <property type="molecule type" value="Genomic_DNA"/>
</dbReference>
<gene>
    <name evidence="2" type="ORF">E2C01_030240</name>
</gene>
<organism evidence="2 3">
    <name type="scientific">Portunus trituberculatus</name>
    <name type="common">Swimming crab</name>
    <name type="synonym">Neptunus trituberculatus</name>
    <dbReference type="NCBI Taxonomy" id="210409"/>
    <lineage>
        <taxon>Eukaryota</taxon>
        <taxon>Metazoa</taxon>
        <taxon>Ecdysozoa</taxon>
        <taxon>Arthropoda</taxon>
        <taxon>Crustacea</taxon>
        <taxon>Multicrustacea</taxon>
        <taxon>Malacostraca</taxon>
        <taxon>Eumalacostraca</taxon>
        <taxon>Eucarida</taxon>
        <taxon>Decapoda</taxon>
        <taxon>Pleocyemata</taxon>
        <taxon>Brachyura</taxon>
        <taxon>Eubrachyura</taxon>
        <taxon>Portunoidea</taxon>
        <taxon>Portunidae</taxon>
        <taxon>Portuninae</taxon>
        <taxon>Portunus</taxon>
    </lineage>
</organism>
<dbReference type="AlphaFoldDB" id="A0A5B7EQC9"/>
<feature type="region of interest" description="Disordered" evidence="1">
    <location>
        <begin position="87"/>
        <end position="108"/>
    </location>
</feature>